<dbReference type="PANTHER" id="PTHR35174:SF3">
    <property type="entry name" value="BLL7171 PROTEIN"/>
    <property type="match status" value="1"/>
</dbReference>
<gene>
    <name evidence="3" type="ORF">J2S90_004627</name>
    <name evidence="4" type="ORF">J2S93_004709</name>
</gene>
<name>A0AAW8DMQ3_9MICC</name>
<feature type="domain" description="YCII-related" evidence="2">
    <location>
        <begin position="9"/>
        <end position="99"/>
    </location>
</feature>
<comment type="caution">
    <text evidence="3">The sequence shown here is derived from an EMBL/GenBank/DDBJ whole genome shotgun (WGS) entry which is preliminary data.</text>
</comment>
<dbReference type="AlphaFoldDB" id="A0AAW8DMQ3"/>
<dbReference type="InterPro" id="IPR005545">
    <property type="entry name" value="YCII"/>
</dbReference>
<dbReference type="Proteomes" id="UP001242995">
    <property type="component" value="Unassembled WGS sequence"/>
</dbReference>
<evidence type="ECO:0000313" key="4">
    <source>
        <dbReference type="EMBL" id="MDQ0183249.1"/>
    </source>
</evidence>
<evidence type="ECO:0000259" key="2">
    <source>
        <dbReference type="Pfam" id="PF03795"/>
    </source>
</evidence>
<evidence type="ECO:0000313" key="5">
    <source>
        <dbReference type="Proteomes" id="UP001230951"/>
    </source>
</evidence>
<keyword evidence="5" id="KW-1185">Reference proteome</keyword>
<dbReference type="RefSeq" id="WP_284750952.1">
    <property type="nucleotide sequence ID" value="NZ_JAUSRG010000024.1"/>
</dbReference>
<dbReference type="SUPFAM" id="SSF54909">
    <property type="entry name" value="Dimeric alpha+beta barrel"/>
    <property type="match status" value="1"/>
</dbReference>
<proteinExistence type="inferred from homology"/>
<comment type="similarity">
    <text evidence="1">Belongs to the YciI family.</text>
</comment>
<dbReference type="Gene3D" id="3.30.70.1060">
    <property type="entry name" value="Dimeric alpha+beta barrel"/>
    <property type="match status" value="1"/>
</dbReference>
<accession>A0AAW8DMQ3</accession>
<dbReference type="InterPro" id="IPR011008">
    <property type="entry name" value="Dimeric_a/b-barrel"/>
</dbReference>
<dbReference type="Pfam" id="PF03795">
    <property type="entry name" value="YCII"/>
    <property type="match status" value="1"/>
</dbReference>
<reference evidence="3 5" key="1">
    <citation type="submission" date="2023-07" db="EMBL/GenBank/DDBJ databases">
        <title>Sorghum-associated microbial communities from plants grown in Nebraska, USA.</title>
        <authorList>
            <person name="Schachtman D."/>
        </authorList>
    </citation>
    <scope>NUCLEOTIDE SEQUENCE</scope>
    <source>
        <strain evidence="3">DS1006</strain>
        <strain evidence="4 5">DS1016</strain>
    </source>
</reference>
<dbReference type="Proteomes" id="UP001230951">
    <property type="component" value="Unassembled WGS sequence"/>
</dbReference>
<protein>
    <recommendedName>
        <fullName evidence="2">YCII-related domain-containing protein</fullName>
    </recommendedName>
</protein>
<dbReference type="EMBL" id="JAUSRG010000024">
    <property type="protein sequence ID" value="MDP9907632.1"/>
    <property type="molecule type" value="Genomic_DNA"/>
</dbReference>
<evidence type="ECO:0000256" key="1">
    <source>
        <dbReference type="ARBA" id="ARBA00007689"/>
    </source>
</evidence>
<dbReference type="EMBL" id="JAUSTF010000022">
    <property type="protein sequence ID" value="MDQ0183249.1"/>
    <property type="molecule type" value="Genomic_DNA"/>
</dbReference>
<organism evidence="3 6">
    <name type="scientific">Arthrobacter bambusae</name>
    <dbReference type="NCBI Taxonomy" id="1338426"/>
    <lineage>
        <taxon>Bacteria</taxon>
        <taxon>Bacillati</taxon>
        <taxon>Actinomycetota</taxon>
        <taxon>Actinomycetes</taxon>
        <taxon>Micrococcales</taxon>
        <taxon>Micrococcaceae</taxon>
        <taxon>Arthrobacter</taxon>
    </lineage>
</organism>
<evidence type="ECO:0000313" key="3">
    <source>
        <dbReference type="EMBL" id="MDP9907632.1"/>
    </source>
</evidence>
<dbReference type="PANTHER" id="PTHR35174">
    <property type="entry name" value="BLL7171 PROTEIN-RELATED"/>
    <property type="match status" value="1"/>
</dbReference>
<sequence>MPRYLLSIYQPDGPAPEPEVLNKIMADLDVLNQEMRDAGAWVFTGGLHPASTSTVVRVNDGEVLTTDGPFAEAKEHVGGLWVIEAPDLDVALGWGRKAAQATTLPIEVRPFAGYRE</sequence>
<evidence type="ECO:0000313" key="6">
    <source>
        <dbReference type="Proteomes" id="UP001242995"/>
    </source>
</evidence>